<dbReference type="Proteomes" id="UP000064514">
    <property type="component" value="Unassembled WGS sequence"/>
</dbReference>
<protein>
    <submittedName>
        <fullName evidence="2">NPS2 protein</fullName>
    </submittedName>
</protein>
<keyword evidence="1" id="KW-0812">Transmembrane</keyword>
<proteinExistence type="predicted"/>
<keyword evidence="1" id="KW-0472">Membrane</keyword>
<accession>A0A3F3HHS7</accession>
<keyword evidence="1" id="KW-1133">Transmembrane helix</keyword>
<gene>
    <name evidence="2" type="primary">NPS2</name>
    <name evidence="2" type="ORF">FTRO_0350010</name>
</gene>
<reference evidence="2" key="1">
    <citation type="journal article" date="2015" name="BMC Genomics">
        <title>Comparative genomics of Fructobacillus spp. and Leuconostoc spp. reveals niche-specific evolution of Fructobacillus spp.</title>
        <authorList>
            <person name="Endo A."/>
            <person name="Tanizawa Y."/>
            <person name="Tanaka N."/>
            <person name="Maeno S."/>
            <person name="Kumar H."/>
            <person name="Shiwa Y."/>
            <person name="Okada S."/>
            <person name="Yoshikawa H."/>
            <person name="Dicks L."/>
            <person name="Nakagawa J."/>
            <person name="Arita M."/>
        </authorList>
    </citation>
    <scope>NUCLEOTIDE SEQUENCE [LARGE SCALE GENOMIC DNA]</scope>
    <source>
        <strain evidence="2">F214-1</strain>
    </source>
</reference>
<feature type="transmembrane region" description="Helical" evidence="1">
    <location>
        <begin position="19"/>
        <end position="39"/>
    </location>
</feature>
<dbReference type="AlphaFoldDB" id="A0A3F3HHS7"/>
<evidence type="ECO:0000256" key="1">
    <source>
        <dbReference type="SAM" id="Phobius"/>
    </source>
</evidence>
<name>A0A3F3HHS7_9LACO</name>
<organism evidence="2">
    <name type="scientific">Fructobacillus tropaeoli</name>
    <dbReference type="NCBI Taxonomy" id="709323"/>
    <lineage>
        <taxon>Bacteria</taxon>
        <taxon>Bacillati</taxon>
        <taxon>Bacillota</taxon>
        <taxon>Bacilli</taxon>
        <taxon>Lactobacillales</taxon>
        <taxon>Lactobacillaceae</taxon>
        <taxon>Fructobacillus</taxon>
    </lineage>
</organism>
<sequence length="56" mass="6094">ATGEWAECSLNDVSDLTKAMALSYTLGKPLSILFLRLYLRALSAQNNLLPLVGGRK</sequence>
<evidence type="ECO:0000313" key="2">
    <source>
        <dbReference type="EMBL" id="GAP05069.1"/>
    </source>
</evidence>
<dbReference type="EMBL" id="DF968112">
    <property type="protein sequence ID" value="GAP05069.1"/>
    <property type="molecule type" value="Genomic_DNA"/>
</dbReference>
<feature type="non-terminal residue" evidence="2">
    <location>
        <position position="1"/>
    </location>
</feature>